<dbReference type="PROSITE" id="PS50850">
    <property type="entry name" value="MFS"/>
    <property type="match status" value="1"/>
</dbReference>
<dbReference type="RefSeq" id="WP_179643362.1">
    <property type="nucleotide sequence ID" value="NZ_BAAAYY010000015.1"/>
</dbReference>
<dbReference type="SUPFAM" id="SSF103473">
    <property type="entry name" value="MFS general substrate transporter"/>
    <property type="match status" value="1"/>
</dbReference>
<dbReference type="InterPro" id="IPR020846">
    <property type="entry name" value="MFS_dom"/>
</dbReference>
<feature type="domain" description="Major facilitator superfamily (MFS) profile" evidence="8">
    <location>
        <begin position="4"/>
        <end position="379"/>
    </location>
</feature>
<feature type="region of interest" description="Disordered" evidence="6">
    <location>
        <begin position="385"/>
        <end position="413"/>
    </location>
</feature>
<feature type="compositionally biased region" description="Basic and acidic residues" evidence="6">
    <location>
        <begin position="395"/>
        <end position="406"/>
    </location>
</feature>
<feature type="transmembrane region" description="Helical" evidence="7">
    <location>
        <begin position="266"/>
        <end position="285"/>
    </location>
</feature>
<feature type="transmembrane region" description="Helical" evidence="7">
    <location>
        <begin position="234"/>
        <end position="254"/>
    </location>
</feature>
<keyword evidence="3 7" id="KW-0812">Transmembrane</keyword>
<sequence length="413" mass="41808">MPIALLALAIGGFGIGTTEFMAMGILPDVSEAFGISIPTTGYMISGYALGVVIGAPILVSLGARVDRKHLLIGLMAMFTLGNLASALAPNFGFLLVSRFLTALPHGTFFGVGSVVAASLVPVTKRAQAVSMMIAGLTVANVVGVPLSTLASQQLGWRSTFWIVTAVGVLTLIALALWVPRQKPRAGTSVRSELGALTRVQVWLALLVGAVGFGGMFASYSYISPMMTDIAGFTPTAVTLVLAVYGIGMTVGNLVGGRAADRALMPTMYAGMAGIAVVLVLLHFLAPFKVAAVAMVFLLGFVGSALIPSLQMRLMDAARDAPSLAAALNHSALNIANAAGAWLGGLVIAAGYGYTAPNLLGAGLAVIGLGLALASGLLERRGASGPAAASAGAEARVGDAPDSRVRADSGSAAE</sequence>
<comment type="caution">
    <text evidence="9">The sequence shown here is derived from an EMBL/GenBank/DDBJ whole genome shotgun (WGS) entry which is preliminary data.</text>
</comment>
<dbReference type="CDD" id="cd17324">
    <property type="entry name" value="MFS_NepI_like"/>
    <property type="match status" value="1"/>
</dbReference>
<evidence type="ECO:0000256" key="7">
    <source>
        <dbReference type="SAM" id="Phobius"/>
    </source>
</evidence>
<dbReference type="InterPro" id="IPR036259">
    <property type="entry name" value="MFS_trans_sf"/>
</dbReference>
<dbReference type="Gene3D" id="1.20.1250.20">
    <property type="entry name" value="MFS general substrate transporter like domains"/>
    <property type="match status" value="2"/>
</dbReference>
<feature type="transmembrane region" description="Helical" evidence="7">
    <location>
        <begin position="129"/>
        <end position="147"/>
    </location>
</feature>
<feature type="compositionally biased region" description="Low complexity" evidence="6">
    <location>
        <begin position="385"/>
        <end position="394"/>
    </location>
</feature>
<keyword evidence="4 7" id="KW-1133">Transmembrane helix</keyword>
<name>A0A852TSM7_9ACTN</name>
<evidence type="ECO:0000256" key="3">
    <source>
        <dbReference type="ARBA" id="ARBA00022692"/>
    </source>
</evidence>
<evidence type="ECO:0000256" key="5">
    <source>
        <dbReference type="ARBA" id="ARBA00023136"/>
    </source>
</evidence>
<feature type="transmembrane region" description="Helical" evidence="7">
    <location>
        <begin position="291"/>
        <end position="309"/>
    </location>
</feature>
<keyword evidence="5 7" id="KW-0472">Membrane</keyword>
<dbReference type="AlphaFoldDB" id="A0A852TSM7"/>
<evidence type="ECO:0000256" key="4">
    <source>
        <dbReference type="ARBA" id="ARBA00022989"/>
    </source>
</evidence>
<feature type="transmembrane region" description="Helical" evidence="7">
    <location>
        <begin position="199"/>
        <end position="222"/>
    </location>
</feature>
<dbReference type="EMBL" id="JACCCC010000001">
    <property type="protein sequence ID" value="NYE47416.1"/>
    <property type="molecule type" value="Genomic_DNA"/>
</dbReference>
<evidence type="ECO:0000313" key="10">
    <source>
        <dbReference type="Proteomes" id="UP000589036"/>
    </source>
</evidence>
<feature type="transmembrane region" description="Helical" evidence="7">
    <location>
        <begin position="102"/>
        <end position="122"/>
    </location>
</feature>
<dbReference type="InterPro" id="IPR011701">
    <property type="entry name" value="MFS"/>
</dbReference>
<proteinExistence type="predicted"/>
<dbReference type="PANTHER" id="PTHR43124">
    <property type="entry name" value="PURINE EFFLUX PUMP PBUE"/>
    <property type="match status" value="1"/>
</dbReference>
<accession>A0A852TSM7</accession>
<dbReference type="Proteomes" id="UP000589036">
    <property type="component" value="Unassembled WGS sequence"/>
</dbReference>
<dbReference type="InterPro" id="IPR050189">
    <property type="entry name" value="MFS_Efflux_Transporters"/>
</dbReference>
<feature type="transmembrane region" description="Helical" evidence="7">
    <location>
        <begin position="70"/>
        <end position="96"/>
    </location>
</feature>
<comment type="subcellular location">
    <subcellularLocation>
        <location evidence="1">Cell membrane</location>
        <topology evidence="1">Multi-pass membrane protein</topology>
    </subcellularLocation>
</comment>
<keyword evidence="2" id="KW-1003">Cell membrane</keyword>
<feature type="transmembrane region" description="Helical" evidence="7">
    <location>
        <begin position="358"/>
        <end position="377"/>
    </location>
</feature>
<evidence type="ECO:0000259" key="8">
    <source>
        <dbReference type="PROSITE" id="PS50850"/>
    </source>
</evidence>
<feature type="transmembrane region" description="Helical" evidence="7">
    <location>
        <begin position="159"/>
        <end position="178"/>
    </location>
</feature>
<evidence type="ECO:0000256" key="2">
    <source>
        <dbReference type="ARBA" id="ARBA00022475"/>
    </source>
</evidence>
<dbReference type="PANTHER" id="PTHR43124:SF3">
    <property type="entry name" value="CHLORAMPHENICOL EFFLUX PUMP RV0191"/>
    <property type="match status" value="1"/>
</dbReference>
<dbReference type="GO" id="GO:0005886">
    <property type="term" value="C:plasma membrane"/>
    <property type="evidence" value="ECO:0007669"/>
    <property type="project" value="UniProtKB-SubCell"/>
</dbReference>
<feature type="transmembrane region" description="Helical" evidence="7">
    <location>
        <begin position="42"/>
        <end position="63"/>
    </location>
</feature>
<gene>
    <name evidence="9" type="ORF">HDA32_002536</name>
</gene>
<dbReference type="GO" id="GO:0022857">
    <property type="term" value="F:transmembrane transporter activity"/>
    <property type="evidence" value="ECO:0007669"/>
    <property type="project" value="InterPro"/>
</dbReference>
<evidence type="ECO:0000256" key="6">
    <source>
        <dbReference type="SAM" id="MobiDB-lite"/>
    </source>
</evidence>
<feature type="transmembrane region" description="Helical" evidence="7">
    <location>
        <begin position="330"/>
        <end position="352"/>
    </location>
</feature>
<organism evidence="9 10">
    <name type="scientific">Spinactinospora alkalitolerans</name>
    <dbReference type="NCBI Taxonomy" id="687207"/>
    <lineage>
        <taxon>Bacteria</taxon>
        <taxon>Bacillati</taxon>
        <taxon>Actinomycetota</taxon>
        <taxon>Actinomycetes</taxon>
        <taxon>Streptosporangiales</taxon>
        <taxon>Nocardiopsidaceae</taxon>
        <taxon>Spinactinospora</taxon>
    </lineage>
</organism>
<evidence type="ECO:0000256" key="1">
    <source>
        <dbReference type="ARBA" id="ARBA00004651"/>
    </source>
</evidence>
<dbReference type="Pfam" id="PF07690">
    <property type="entry name" value="MFS_1"/>
    <property type="match status" value="1"/>
</dbReference>
<evidence type="ECO:0000313" key="9">
    <source>
        <dbReference type="EMBL" id="NYE47416.1"/>
    </source>
</evidence>
<keyword evidence="10" id="KW-1185">Reference proteome</keyword>
<reference evidence="9 10" key="1">
    <citation type="submission" date="2020-07" db="EMBL/GenBank/DDBJ databases">
        <title>Sequencing the genomes of 1000 actinobacteria strains.</title>
        <authorList>
            <person name="Klenk H.-P."/>
        </authorList>
    </citation>
    <scope>NUCLEOTIDE SEQUENCE [LARGE SCALE GENOMIC DNA]</scope>
    <source>
        <strain evidence="9 10">CXB654</strain>
    </source>
</reference>
<protein>
    <submittedName>
        <fullName evidence="9">DHA1 family inner membrane transport protein</fullName>
    </submittedName>
</protein>